<feature type="region of interest" description="Disordered" evidence="1">
    <location>
        <begin position="338"/>
        <end position="363"/>
    </location>
</feature>
<reference evidence="3" key="1">
    <citation type="submission" date="2022-11" db="UniProtKB">
        <authorList>
            <consortium name="WormBaseParasite"/>
        </authorList>
    </citation>
    <scope>IDENTIFICATION</scope>
</reference>
<dbReference type="InterPro" id="IPR036157">
    <property type="entry name" value="dUTPase-like_sf"/>
</dbReference>
<keyword evidence="2" id="KW-1185">Reference proteome</keyword>
<proteinExistence type="predicted"/>
<accession>A0A915E185</accession>
<dbReference type="SUPFAM" id="SSF51283">
    <property type="entry name" value="dUTPase-like"/>
    <property type="match status" value="1"/>
</dbReference>
<dbReference type="Proteomes" id="UP000887574">
    <property type="component" value="Unplaced"/>
</dbReference>
<evidence type="ECO:0000313" key="2">
    <source>
        <dbReference type="Proteomes" id="UP000887574"/>
    </source>
</evidence>
<dbReference type="WBParaSite" id="jg25116">
    <property type="protein sequence ID" value="jg25116"/>
    <property type="gene ID" value="jg25116"/>
</dbReference>
<evidence type="ECO:0000256" key="1">
    <source>
        <dbReference type="SAM" id="MobiDB-lite"/>
    </source>
</evidence>
<dbReference type="AlphaFoldDB" id="A0A915E185"/>
<organism evidence="2 3">
    <name type="scientific">Ditylenchus dipsaci</name>
    <dbReference type="NCBI Taxonomy" id="166011"/>
    <lineage>
        <taxon>Eukaryota</taxon>
        <taxon>Metazoa</taxon>
        <taxon>Ecdysozoa</taxon>
        <taxon>Nematoda</taxon>
        <taxon>Chromadorea</taxon>
        <taxon>Rhabditida</taxon>
        <taxon>Tylenchina</taxon>
        <taxon>Tylenchomorpha</taxon>
        <taxon>Sphaerularioidea</taxon>
        <taxon>Anguinidae</taxon>
        <taxon>Anguininae</taxon>
        <taxon>Ditylenchus</taxon>
    </lineage>
</organism>
<evidence type="ECO:0000313" key="3">
    <source>
        <dbReference type="WBParaSite" id="jg25116"/>
    </source>
</evidence>
<sequence>MNSVIFSYDLYAKGNAPISQADSITLFSSERKRVNPSGWCSVKTGIRVFRIKDGFRGVVIPQHDFSTQSFMFPIEQMFDSGVHGELTLMLRNYCDRNGQEINAGQPIARMIVVPEHPISTVSLVVSKDTVIPPLSLAGHEVQTSYNANVQDDQIVHVSGTRGVIGRVGDPEAVIPSIHVSDQHLLMVQVLNCRRTELATAAGTILPALLQAKMSLNATYGVKKEPIDEEYLVKHTSEVKKEATSAESLQDSLNVSKDCDLDTATDDFLTSALALLLFGISIHLLGAYCPFNLLPAFLILSVSSVQWQWLTLHSMKLSRNKYSVFYLSNISEESTGLDSTYTIDKNRESPTTPESVNASKDDNE</sequence>
<feature type="compositionally biased region" description="Polar residues" evidence="1">
    <location>
        <begin position="338"/>
        <end position="357"/>
    </location>
</feature>
<name>A0A915E185_9BILA</name>
<dbReference type="Gene3D" id="2.70.40.10">
    <property type="match status" value="1"/>
</dbReference>
<protein>
    <submittedName>
        <fullName evidence="3">Uncharacterized protein</fullName>
    </submittedName>
</protein>